<gene>
    <name evidence="3" type="ORF">IPI13_14380</name>
</gene>
<sequence length="206" mass="19648">MPLAHLRVAAAVAVLLLLMAGCGRASNAGGPGAGSPGSPGSTGSTGSGNVGSTGSGNTGSTGSGNTGSGEGSSEDSPGEPSGGMPPAPPPGAPAPLPEPPGSVIPTPSVSDPVPGQRLRQVAWQVVVADPASRQVVVQAVVGGLPCDRVTGVETVETASSVTVTVWAGPQTGATGCDGSVPAMAQIVWVRVPLADVLGGRTVVPPA</sequence>
<dbReference type="PROSITE" id="PS51257">
    <property type="entry name" value="PROKAR_LIPOPROTEIN"/>
    <property type="match status" value="1"/>
</dbReference>
<comment type="caution">
    <text evidence="3">The sequence shown here is derived from an EMBL/GenBank/DDBJ whole genome shotgun (WGS) entry which is preliminary data.</text>
</comment>
<accession>A0A935IX28</accession>
<proteinExistence type="predicted"/>
<dbReference type="AlphaFoldDB" id="A0A935IX28"/>
<protein>
    <submittedName>
        <fullName evidence="3">Pentapeptide repeat-containing protein</fullName>
    </submittedName>
</protein>
<dbReference type="Proteomes" id="UP000726105">
    <property type="component" value="Unassembled WGS sequence"/>
</dbReference>
<name>A0A935IX28_9MICO</name>
<dbReference type="EMBL" id="JADJIB010000005">
    <property type="protein sequence ID" value="MBK7274293.1"/>
    <property type="molecule type" value="Genomic_DNA"/>
</dbReference>
<evidence type="ECO:0000313" key="4">
    <source>
        <dbReference type="Proteomes" id="UP000726105"/>
    </source>
</evidence>
<feature type="chain" id="PRO_5037334960" evidence="2">
    <location>
        <begin position="26"/>
        <end position="206"/>
    </location>
</feature>
<evidence type="ECO:0000256" key="2">
    <source>
        <dbReference type="SAM" id="SignalP"/>
    </source>
</evidence>
<evidence type="ECO:0000313" key="3">
    <source>
        <dbReference type="EMBL" id="MBK7274293.1"/>
    </source>
</evidence>
<keyword evidence="2" id="KW-0732">Signal</keyword>
<reference evidence="3 4" key="1">
    <citation type="submission" date="2020-10" db="EMBL/GenBank/DDBJ databases">
        <title>Connecting structure to function with the recovery of over 1000 high-quality activated sludge metagenome-assembled genomes encoding full-length rRNA genes using long-read sequencing.</title>
        <authorList>
            <person name="Singleton C.M."/>
            <person name="Petriglieri F."/>
            <person name="Kristensen J.M."/>
            <person name="Kirkegaard R.H."/>
            <person name="Michaelsen T.Y."/>
            <person name="Andersen M.H."/>
            <person name="Karst S.M."/>
            <person name="Dueholm M.S."/>
            <person name="Nielsen P.H."/>
            <person name="Albertsen M."/>
        </authorList>
    </citation>
    <scope>NUCLEOTIDE SEQUENCE [LARGE SCALE GENOMIC DNA]</scope>
    <source>
        <strain evidence="3">Ega_18-Q3-R5-49_MAXAC.001</strain>
    </source>
</reference>
<feature type="region of interest" description="Disordered" evidence="1">
    <location>
        <begin position="28"/>
        <end position="112"/>
    </location>
</feature>
<organism evidence="3 4">
    <name type="scientific">Candidatus Phosphoribacter hodrii</name>
    <dbReference type="NCBI Taxonomy" id="2953743"/>
    <lineage>
        <taxon>Bacteria</taxon>
        <taxon>Bacillati</taxon>
        <taxon>Actinomycetota</taxon>
        <taxon>Actinomycetes</taxon>
        <taxon>Micrococcales</taxon>
        <taxon>Dermatophilaceae</taxon>
        <taxon>Candidatus Phosphoribacter</taxon>
    </lineage>
</organism>
<feature type="compositionally biased region" description="Pro residues" evidence="1">
    <location>
        <begin position="83"/>
        <end position="102"/>
    </location>
</feature>
<feature type="compositionally biased region" description="Gly residues" evidence="1">
    <location>
        <begin position="43"/>
        <end position="70"/>
    </location>
</feature>
<evidence type="ECO:0000256" key="1">
    <source>
        <dbReference type="SAM" id="MobiDB-lite"/>
    </source>
</evidence>
<feature type="signal peptide" evidence="2">
    <location>
        <begin position="1"/>
        <end position="25"/>
    </location>
</feature>